<keyword evidence="3" id="KW-1185">Reference proteome</keyword>
<evidence type="ECO:0000313" key="2">
    <source>
        <dbReference type="EnsemblMetazoa" id="XP_030840358"/>
    </source>
</evidence>
<dbReference type="EnsemblMetazoa" id="XM_030984496">
    <property type="protein sequence ID" value="XP_030840356"/>
    <property type="gene ID" value="LOC100888873"/>
</dbReference>
<feature type="region of interest" description="Disordered" evidence="1">
    <location>
        <begin position="34"/>
        <end position="66"/>
    </location>
</feature>
<dbReference type="PANTHER" id="PTHR34204:SF2">
    <property type="entry name" value="RNA-BINDING ASCH DOMAIN PROTEIN"/>
    <property type="match status" value="1"/>
</dbReference>
<evidence type="ECO:0000256" key="1">
    <source>
        <dbReference type="SAM" id="MobiDB-lite"/>
    </source>
</evidence>
<feature type="compositionally biased region" description="Basic and acidic residues" evidence="1">
    <location>
        <begin position="80"/>
        <end position="94"/>
    </location>
</feature>
<feature type="region of interest" description="Disordered" evidence="1">
    <location>
        <begin position="80"/>
        <end position="117"/>
    </location>
</feature>
<dbReference type="PANTHER" id="PTHR34204">
    <property type="entry name" value="RNA-BINDING ASCH DOMAIN PROTEIN"/>
    <property type="match status" value="1"/>
</dbReference>
<dbReference type="RefSeq" id="XP_030840356.1">
    <property type="nucleotide sequence ID" value="XM_030984496.1"/>
</dbReference>
<accession>A0A7M7NQY6</accession>
<dbReference type="InParanoid" id="A0A7M7NQY6"/>
<dbReference type="GeneID" id="100888873"/>
<feature type="compositionally biased region" description="Basic residues" evidence="1">
    <location>
        <begin position="38"/>
        <end position="52"/>
    </location>
</feature>
<name>A0A7M7NQY6_STRPU</name>
<dbReference type="EnsemblMetazoa" id="XM_030984498">
    <property type="protein sequence ID" value="XP_030840358"/>
    <property type="gene ID" value="LOC100888873"/>
</dbReference>
<dbReference type="RefSeq" id="XP_030840358.1">
    <property type="nucleotide sequence ID" value="XM_030984498.1"/>
</dbReference>
<sequence>MNLGRHKGVKIKGGRTSAKIIDDWELVEVVCEPPSKIHEKHKKGSRNSRNRRGGYVGGVTPQPNPDQYLLKSEDWPELPKLDNRELVTTSREKSEAEEEPTIMSMDGENIEDSWGGPVVPVEGPTTLTERENNMTKAPNFDLAEFLESHPDLPEMELAVVMAINYLHKQKVLSNKDQTGLMYHPVGLNTYQTPASEGSFLYPPIPLYSILAKILDQWMLRGACYAKDLITYEHLDEGDGIDKRKIVLDNATCHMIGIGGSWEGSEDDEKKHKISQLFRDIGKRGLLDLLGVRRTVGTEDTFPPTRDILQTSFRELNKASSQLTVGARALEKHCHRDQSNNWWGRPKGNDQSKNENAERVLNKILNEVGWLNIHQLPHALPILEVRNTDGYGARWSPDGKEFRGFLEPPMIAGWETGYKH</sequence>
<dbReference type="Proteomes" id="UP000007110">
    <property type="component" value="Unassembled WGS sequence"/>
</dbReference>
<reference evidence="3" key="1">
    <citation type="submission" date="2015-02" db="EMBL/GenBank/DDBJ databases">
        <title>Genome sequencing for Strongylocentrotus purpuratus.</title>
        <authorList>
            <person name="Murali S."/>
            <person name="Liu Y."/>
            <person name="Vee V."/>
            <person name="English A."/>
            <person name="Wang M."/>
            <person name="Skinner E."/>
            <person name="Han Y."/>
            <person name="Muzny D.M."/>
            <person name="Worley K.C."/>
            <person name="Gibbs R.A."/>
        </authorList>
    </citation>
    <scope>NUCLEOTIDE SEQUENCE</scope>
</reference>
<dbReference type="OrthoDB" id="112749at2759"/>
<evidence type="ECO:0000313" key="3">
    <source>
        <dbReference type="Proteomes" id="UP000007110"/>
    </source>
</evidence>
<reference evidence="2" key="2">
    <citation type="submission" date="2021-01" db="UniProtKB">
        <authorList>
            <consortium name="EnsemblMetazoa"/>
        </authorList>
    </citation>
    <scope>IDENTIFICATION</scope>
</reference>
<organism evidence="2 3">
    <name type="scientific">Strongylocentrotus purpuratus</name>
    <name type="common">Purple sea urchin</name>
    <dbReference type="NCBI Taxonomy" id="7668"/>
    <lineage>
        <taxon>Eukaryota</taxon>
        <taxon>Metazoa</taxon>
        <taxon>Echinodermata</taxon>
        <taxon>Eleutherozoa</taxon>
        <taxon>Echinozoa</taxon>
        <taxon>Echinoidea</taxon>
        <taxon>Euechinoidea</taxon>
        <taxon>Echinacea</taxon>
        <taxon>Camarodonta</taxon>
        <taxon>Echinidea</taxon>
        <taxon>Strongylocentrotidae</taxon>
        <taxon>Strongylocentrotus</taxon>
    </lineage>
</organism>
<proteinExistence type="predicted"/>
<dbReference type="KEGG" id="spu:100888873"/>
<protein>
    <submittedName>
        <fullName evidence="2">Uncharacterized protein</fullName>
    </submittedName>
</protein>
<dbReference type="AlphaFoldDB" id="A0A7M7NQY6"/>